<protein>
    <submittedName>
        <fullName evidence="1">Uncharacterized protein</fullName>
    </submittedName>
</protein>
<dbReference type="EMBL" id="JAAGWF010000022">
    <property type="protein sequence ID" value="NEK59895.1"/>
    <property type="molecule type" value="Genomic_DNA"/>
</dbReference>
<dbReference type="AlphaFoldDB" id="A0A7K3W4T0"/>
<reference evidence="1 2" key="1">
    <citation type="submission" date="2020-02" db="EMBL/GenBank/DDBJ databases">
        <title>Geodermatophilus sabuli CPCC 205279 I12A-02694.</title>
        <authorList>
            <person name="Jiang Z."/>
        </authorList>
    </citation>
    <scope>NUCLEOTIDE SEQUENCE [LARGE SCALE GENOMIC DNA]</scope>
    <source>
        <strain evidence="1 2">I12A-02694</strain>
    </source>
</reference>
<proteinExistence type="predicted"/>
<sequence length="49" mass="5474">MRLVQDEQQMTVPELRAAAAALCECPMQRDMAVLTARLRVAFQLEKLGA</sequence>
<dbReference type="RefSeq" id="WP_163483269.1">
    <property type="nucleotide sequence ID" value="NZ_JAAGWF010000022.1"/>
</dbReference>
<keyword evidence="2" id="KW-1185">Reference proteome</keyword>
<comment type="caution">
    <text evidence="1">The sequence shown here is derived from an EMBL/GenBank/DDBJ whole genome shotgun (WGS) entry which is preliminary data.</text>
</comment>
<dbReference type="Proteomes" id="UP000470246">
    <property type="component" value="Unassembled WGS sequence"/>
</dbReference>
<organism evidence="1 2">
    <name type="scientific">Geodermatophilus sabuli</name>
    <dbReference type="NCBI Taxonomy" id="1564158"/>
    <lineage>
        <taxon>Bacteria</taxon>
        <taxon>Bacillati</taxon>
        <taxon>Actinomycetota</taxon>
        <taxon>Actinomycetes</taxon>
        <taxon>Geodermatophilales</taxon>
        <taxon>Geodermatophilaceae</taxon>
        <taxon>Geodermatophilus</taxon>
    </lineage>
</organism>
<gene>
    <name evidence="1" type="ORF">GCU56_18735</name>
</gene>
<accession>A0A7K3W4T0</accession>
<evidence type="ECO:0000313" key="2">
    <source>
        <dbReference type="Proteomes" id="UP000470246"/>
    </source>
</evidence>
<name>A0A7K3W4T0_9ACTN</name>
<evidence type="ECO:0000313" key="1">
    <source>
        <dbReference type="EMBL" id="NEK59895.1"/>
    </source>
</evidence>